<evidence type="ECO:0000313" key="2">
    <source>
        <dbReference type="EMBL" id="JAH65797.1"/>
    </source>
</evidence>
<organism evidence="2">
    <name type="scientific">Anguilla anguilla</name>
    <name type="common">European freshwater eel</name>
    <name type="synonym">Muraena anguilla</name>
    <dbReference type="NCBI Taxonomy" id="7936"/>
    <lineage>
        <taxon>Eukaryota</taxon>
        <taxon>Metazoa</taxon>
        <taxon>Chordata</taxon>
        <taxon>Craniata</taxon>
        <taxon>Vertebrata</taxon>
        <taxon>Euteleostomi</taxon>
        <taxon>Actinopterygii</taxon>
        <taxon>Neopterygii</taxon>
        <taxon>Teleostei</taxon>
        <taxon>Anguilliformes</taxon>
        <taxon>Anguillidae</taxon>
        <taxon>Anguilla</taxon>
    </lineage>
</organism>
<protein>
    <submittedName>
        <fullName evidence="2">Uncharacterized protein</fullName>
    </submittedName>
</protein>
<evidence type="ECO:0000256" key="1">
    <source>
        <dbReference type="SAM" id="MobiDB-lite"/>
    </source>
</evidence>
<dbReference type="EMBL" id="GBXM01042780">
    <property type="protein sequence ID" value="JAH65797.1"/>
    <property type="molecule type" value="Transcribed_RNA"/>
</dbReference>
<sequence>MIPKCDCAPVKGREEQPEFGSHQISTRPFSRLDPIPACSGREAGILYPGQVAN</sequence>
<reference evidence="2" key="1">
    <citation type="submission" date="2014-11" db="EMBL/GenBank/DDBJ databases">
        <authorList>
            <person name="Amaro Gonzalez C."/>
        </authorList>
    </citation>
    <scope>NUCLEOTIDE SEQUENCE</scope>
</reference>
<reference evidence="2" key="2">
    <citation type="journal article" date="2015" name="Fish Shellfish Immunol.">
        <title>Early steps in the European eel (Anguilla anguilla)-Vibrio vulnificus interaction in the gills: Role of the RtxA13 toxin.</title>
        <authorList>
            <person name="Callol A."/>
            <person name="Pajuelo D."/>
            <person name="Ebbesson L."/>
            <person name="Teles M."/>
            <person name="MacKenzie S."/>
            <person name="Amaro C."/>
        </authorList>
    </citation>
    <scope>NUCLEOTIDE SEQUENCE</scope>
</reference>
<dbReference type="AlphaFoldDB" id="A0A0E9UJ70"/>
<proteinExistence type="predicted"/>
<accession>A0A0E9UJ70</accession>
<feature type="region of interest" description="Disordered" evidence="1">
    <location>
        <begin position="12"/>
        <end position="31"/>
    </location>
</feature>
<name>A0A0E9UJ70_ANGAN</name>